<sequence length="296" mass="33293">MFDVGFWEKVKADDMSLPAGHSKDLLIEELEHLLRSSDAHQRDTLAFEILGEWILAGYLDHDLEDFGDRMCAALFRGLGDRDNDSVFGRSFGALCLGLAIERDNTASLVGAEVVQRWLGAFLMWWELENDLRGVTDPQRGVAHAVAHGADLFMAVARSRHLQPEQAKVLLGSIVVRLRMSDGTAFLLGEEDRLAYATMALLHRGDISAADFREAISPLSHLGRAEQRTDLDPAAYARLNSLNWLRAVYLQLHLGVQAMPWHADSSHFTRPVADRDAMLSVLKEVLRYYSYWFADRV</sequence>
<organism evidence="1 2">
    <name type="scientific">Rhizocola hellebori</name>
    <dbReference type="NCBI Taxonomy" id="1392758"/>
    <lineage>
        <taxon>Bacteria</taxon>
        <taxon>Bacillati</taxon>
        <taxon>Actinomycetota</taxon>
        <taxon>Actinomycetes</taxon>
        <taxon>Micromonosporales</taxon>
        <taxon>Micromonosporaceae</taxon>
        <taxon>Rhizocola</taxon>
    </lineage>
</organism>
<dbReference type="Proteomes" id="UP000612899">
    <property type="component" value="Unassembled WGS sequence"/>
</dbReference>
<protein>
    <recommendedName>
        <fullName evidence="3">DUF2785 domain-containing protein</fullName>
    </recommendedName>
</protein>
<accession>A0A8J3Q5C5</accession>
<evidence type="ECO:0000313" key="2">
    <source>
        <dbReference type="Proteomes" id="UP000612899"/>
    </source>
</evidence>
<evidence type="ECO:0000313" key="1">
    <source>
        <dbReference type="EMBL" id="GIH04154.1"/>
    </source>
</evidence>
<reference evidence="1" key="1">
    <citation type="submission" date="2021-01" db="EMBL/GenBank/DDBJ databases">
        <title>Whole genome shotgun sequence of Rhizocola hellebori NBRC 109834.</title>
        <authorList>
            <person name="Komaki H."/>
            <person name="Tamura T."/>
        </authorList>
    </citation>
    <scope>NUCLEOTIDE SEQUENCE</scope>
    <source>
        <strain evidence="1">NBRC 109834</strain>
    </source>
</reference>
<dbReference type="AlphaFoldDB" id="A0A8J3Q5C5"/>
<dbReference type="RefSeq" id="WP_203908048.1">
    <property type="nucleotide sequence ID" value="NZ_BONY01000011.1"/>
</dbReference>
<evidence type="ECO:0008006" key="3">
    <source>
        <dbReference type="Google" id="ProtNLM"/>
    </source>
</evidence>
<comment type="caution">
    <text evidence="1">The sequence shown here is derived from an EMBL/GenBank/DDBJ whole genome shotgun (WGS) entry which is preliminary data.</text>
</comment>
<dbReference type="InterPro" id="IPR021247">
    <property type="entry name" value="DUF2785"/>
</dbReference>
<dbReference type="EMBL" id="BONY01000011">
    <property type="protein sequence ID" value="GIH04154.1"/>
    <property type="molecule type" value="Genomic_DNA"/>
</dbReference>
<gene>
    <name evidence="1" type="ORF">Rhe02_22210</name>
</gene>
<name>A0A8J3Q5C5_9ACTN</name>
<dbReference type="Pfam" id="PF10978">
    <property type="entry name" value="DUF2785"/>
    <property type="match status" value="1"/>
</dbReference>
<proteinExistence type="predicted"/>
<keyword evidence="2" id="KW-1185">Reference proteome</keyword>